<accession>A0A2V0P5Z1</accession>
<dbReference type="OrthoDB" id="495172at2759"/>
<dbReference type="STRING" id="307507.A0A2V0P5Z1"/>
<comment type="caution">
    <text evidence="2">The sequence shown here is derived from an EMBL/GenBank/DDBJ whole genome shotgun (WGS) entry which is preliminary data.</text>
</comment>
<name>A0A2V0P5Z1_9CHLO</name>
<dbReference type="InterPro" id="IPR049551">
    <property type="entry name" value="PKS_DH_C"/>
</dbReference>
<dbReference type="Proteomes" id="UP000247498">
    <property type="component" value="Unassembled WGS sequence"/>
</dbReference>
<dbReference type="Gene3D" id="3.10.129.110">
    <property type="entry name" value="Polyketide synthase dehydratase"/>
    <property type="match status" value="1"/>
</dbReference>
<organism evidence="2 3">
    <name type="scientific">Raphidocelis subcapitata</name>
    <dbReference type="NCBI Taxonomy" id="307507"/>
    <lineage>
        <taxon>Eukaryota</taxon>
        <taxon>Viridiplantae</taxon>
        <taxon>Chlorophyta</taxon>
        <taxon>core chlorophytes</taxon>
        <taxon>Chlorophyceae</taxon>
        <taxon>CS clade</taxon>
        <taxon>Sphaeropleales</taxon>
        <taxon>Selenastraceae</taxon>
        <taxon>Raphidocelis</taxon>
    </lineage>
</organism>
<feature type="domain" description="Polyketide synthase dehydratase" evidence="1">
    <location>
        <begin position="84"/>
        <end position="121"/>
    </location>
</feature>
<dbReference type="InParanoid" id="A0A2V0P5Z1"/>
<evidence type="ECO:0000313" key="2">
    <source>
        <dbReference type="EMBL" id="GBF95278.1"/>
    </source>
</evidence>
<protein>
    <recommendedName>
        <fullName evidence="1">Polyketide synthase dehydratase domain-containing protein</fullName>
    </recommendedName>
</protein>
<dbReference type="Pfam" id="PF14765">
    <property type="entry name" value="PS-DH"/>
    <property type="match status" value="1"/>
</dbReference>
<proteinExistence type="predicted"/>
<reference evidence="2 3" key="1">
    <citation type="journal article" date="2018" name="Sci. Rep.">
        <title>Raphidocelis subcapitata (=Pseudokirchneriella subcapitata) provides an insight into genome evolution and environmental adaptations in the Sphaeropleales.</title>
        <authorList>
            <person name="Suzuki S."/>
            <person name="Yamaguchi H."/>
            <person name="Nakajima N."/>
            <person name="Kawachi M."/>
        </authorList>
    </citation>
    <scope>NUCLEOTIDE SEQUENCE [LARGE SCALE GENOMIC DNA]</scope>
    <source>
        <strain evidence="2 3">NIES-35</strain>
    </source>
</reference>
<gene>
    <name evidence="2" type="ORF">Rsub_08309</name>
</gene>
<evidence type="ECO:0000313" key="3">
    <source>
        <dbReference type="Proteomes" id="UP000247498"/>
    </source>
</evidence>
<keyword evidence="3" id="KW-1185">Reference proteome</keyword>
<dbReference type="InterPro" id="IPR042104">
    <property type="entry name" value="PKS_dehydratase_sf"/>
</dbReference>
<sequence length="128" mass="13775">MSEPLSDPFALNPDGSAADPAAFRDALRADAEKMASLDADPQLRAVLLGEDVAAMQALLQQAYQAQLEKARDAGRWLAERTIDAQRASATVPRDTAQLYRQLAESGLQYGPAFRLLRNVHVPDVAGAS</sequence>
<dbReference type="AlphaFoldDB" id="A0A2V0P5Z1"/>
<evidence type="ECO:0000259" key="1">
    <source>
        <dbReference type="Pfam" id="PF14765"/>
    </source>
</evidence>
<dbReference type="EMBL" id="BDRX01000062">
    <property type="protein sequence ID" value="GBF95278.1"/>
    <property type="molecule type" value="Genomic_DNA"/>
</dbReference>